<evidence type="ECO:0000313" key="2">
    <source>
        <dbReference type="EMBL" id="ABR55709.1"/>
    </source>
</evidence>
<accession>A6UT87</accession>
<dbReference type="GO" id="GO:0030246">
    <property type="term" value="F:carbohydrate binding"/>
    <property type="evidence" value="ECO:0007669"/>
    <property type="project" value="InterPro"/>
</dbReference>
<protein>
    <submittedName>
        <fullName evidence="2">Cellulosome anchoring protein cohesin region</fullName>
    </submittedName>
</protein>
<evidence type="ECO:0000313" key="3">
    <source>
        <dbReference type="Proteomes" id="UP000001106"/>
    </source>
</evidence>
<dbReference type="eggNOG" id="arCOG09552">
    <property type="taxonomic scope" value="Archaea"/>
</dbReference>
<dbReference type="AlphaFoldDB" id="A6UT87"/>
<feature type="domain" description="Cohesin" evidence="1">
    <location>
        <begin position="25"/>
        <end position="144"/>
    </location>
</feature>
<dbReference type="Gene3D" id="2.60.40.680">
    <property type="match status" value="1"/>
</dbReference>
<dbReference type="Pfam" id="PF00963">
    <property type="entry name" value="Cohesin"/>
    <property type="match status" value="1"/>
</dbReference>
<dbReference type="STRING" id="419665.Maeo_0117"/>
<dbReference type="KEGG" id="mae:Maeo_0117"/>
<dbReference type="GeneID" id="5327045"/>
<dbReference type="Proteomes" id="UP000001106">
    <property type="component" value="Chromosome"/>
</dbReference>
<reference evidence="2" key="1">
    <citation type="submission" date="2007-06" db="EMBL/GenBank/DDBJ databases">
        <title>Complete sequence of Methanococcus aeolicus Nankai-3.</title>
        <authorList>
            <consortium name="US DOE Joint Genome Institute"/>
            <person name="Copeland A."/>
            <person name="Lucas S."/>
            <person name="Lapidus A."/>
            <person name="Barry K."/>
            <person name="Glavina del Rio T."/>
            <person name="Dalin E."/>
            <person name="Tice H."/>
            <person name="Pitluck S."/>
            <person name="Chain P."/>
            <person name="Malfatti S."/>
            <person name="Shin M."/>
            <person name="Vergez L."/>
            <person name="Schmutz J."/>
            <person name="Larimer F."/>
            <person name="Land M."/>
            <person name="Hauser L."/>
            <person name="Kyrpides N."/>
            <person name="Lykidis A."/>
            <person name="Sieprawska-Lupa M."/>
            <person name="Whitman W.B."/>
            <person name="Richardson P."/>
        </authorList>
    </citation>
    <scope>NUCLEOTIDE SEQUENCE [LARGE SCALE GENOMIC DNA]</scope>
    <source>
        <strain evidence="2">Nankai-3</strain>
    </source>
</reference>
<organism evidence="2 3">
    <name type="scientific">Methanococcus aeolicus (strain ATCC BAA-1280 / DSM 17508 / OCM 812 / Nankai-3)</name>
    <dbReference type="NCBI Taxonomy" id="419665"/>
    <lineage>
        <taxon>Archaea</taxon>
        <taxon>Methanobacteriati</taxon>
        <taxon>Methanobacteriota</taxon>
        <taxon>Methanomada group</taxon>
        <taxon>Methanococci</taxon>
        <taxon>Methanococcales</taxon>
        <taxon>Methanococcaceae</taxon>
        <taxon>Methanococcus</taxon>
    </lineage>
</organism>
<dbReference type="HOGENOM" id="CLU_1478894_0_0_2"/>
<sequence length="182" mass="20338">MKYIFPIMAIIIVFMGASSAFASNVEVNCPSEVNVGDTFDIVITIKNNESLSGFECQVNVPDNLKIINVLENDDIRKKASNYYKNDFSDRNGIISFMLINEPMQSDFYLATIKVKVLKDSSNTTIHITPKAADKDANEIKMNNINLKLNVIDNINDNSENNANEGIFSKIISFFKKLLGLGE</sequence>
<gene>
    <name evidence="2" type="ordered locus">Maeo_0117</name>
</gene>
<dbReference type="InterPro" id="IPR008965">
    <property type="entry name" value="CBM2/CBM3_carb-bd_dom_sf"/>
</dbReference>
<dbReference type="InterPro" id="IPR002102">
    <property type="entry name" value="Cohesin_dom"/>
</dbReference>
<proteinExistence type="predicted"/>
<dbReference type="EMBL" id="CP000743">
    <property type="protein sequence ID" value="ABR55709.1"/>
    <property type="molecule type" value="Genomic_DNA"/>
</dbReference>
<keyword evidence="3" id="KW-1185">Reference proteome</keyword>
<dbReference type="SUPFAM" id="SSF49384">
    <property type="entry name" value="Carbohydrate-binding domain"/>
    <property type="match status" value="1"/>
</dbReference>
<dbReference type="GO" id="GO:0000272">
    <property type="term" value="P:polysaccharide catabolic process"/>
    <property type="evidence" value="ECO:0007669"/>
    <property type="project" value="InterPro"/>
</dbReference>
<dbReference type="RefSeq" id="WP_011972841.1">
    <property type="nucleotide sequence ID" value="NC_009635.1"/>
</dbReference>
<dbReference type="OrthoDB" id="66078at2157"/>
<name>A6UT87_META3</name>
<evidence type="ECO:0000259" key="1">
    <source>
        <dbReference type="Pfam" id="PF00963"/>
    </source>
</evidence>